<protein>
    <submittedName>
        <fullName evidence="1">Uncharacterized protein</fullName>
    </submittedName>
</protein>
<organism evidence="1 2">
    <name type="scientific">Protopolystoma xenopodis</name>
    <dbReference type="NCBI Taxonomy" id="117903"/>
    <lineage>
        <taxon>Eukaryota</taxon>
        <taxon>Metazoa</taxon>
        <taxon>Spiralia</taxon>
        <taxon>Lophotrochozoa</taxon>
        <taxon>Platyhelminthes</taxon>
        <taxon>Monogenea</taxon>
        <taxon>Polyopisthocotylea</taxon>
        <taxon>Polystomatidea</taxon>
        <taxon>Polystomatidae</taxon>
        <taxon>Protopolystoma</taxon>
    </lineage>
</organism>
<reference evidence="1" key="1">
    <citation type="submission" date="2018-11" db="EMBL/GenBank/DDBJ databases">
        <authorList>
            <consortium name="Pathogen Informatics"/>
        </authorList>
    </citation>
    <scope>NUCLEOTIDE SEQUENCE</scope>
</reference>
<dbReference type="AlphaFoldDB" id="A0A448XGT0"/>
<comment type="caution">
    <text evidence="1">The sequence shown here is derived from an EMBL/GenBank/DDBJ whole genome shotgun (WGS) entry which is preliminary data.</text>
</comment>
<keyword evidence="2" id="KW-1185">Reference proteome</keyword>
<evidence type="ECO:0000313" key="1">
    <source>
        <dbReference type="EMBL" id="VEL36243.1"/>
    </source>
</evidence>
<sequence length="148" mass="16459">MITSALSMLHQLFWHCPDTARPEARTAGAPVRLAGLLESNSRLQEPKWIAVCGDAIRMLAYEDPPTKVGYTSTIEAYLVMLSGGPVILIAVDYVTVRVGFHSPTMLSAHLFFVQLQSEWRPTMKMLSHGRRKPIVLRPGTIAISFIHC</sequence>
<evidence type="ECO:0000313" key="2">
    <source>
        <dbReference type="Proteomes" id="UP000784294"/>
    </source>
</evidence>
<name>A0A448XGT0_9PLAT</name>
<dbReference type="EMBL" id="CAAALY010251747">
    <property type="protein sequence ID" value="VEL36243.1"/>
    <property type="molecule type" value="Genomic_DNA"/>
</dbReference>
<proteinExistence type="predicted"/>
<accession>A0A448XGT0</accession>
<dbReference type="Proteomes" id="UP000784294">
    <property type="component" value="Unassembled WGS sequence"/>
</dbReference>
<gene>
    <name evidence="1" type="ORF">PXEA_LOCUS29683</name>
</gene>